<dbReference type="AlphaFoldDB" id="A0A2X0M603"/>
<sequence length="47" mass="5217">MLTSGGKLRCCIYLQTCGHRTDPNYAQDKSASSSRHPKGSSWKLCNE</sequence>
<protein>
    <submittedName>
        <fullName evidence="2">BQ5605_C006g04116 protein</fullName>
    </submittedName>
</protein>
<evidence type="ECO:0000313" key="2">
    <source>
        <dbReference type="EMBL" id="SGY56236.1"/>
    </source>
</evidence>
<feature type="region of interest" description="Disordered" evidence="1">
    <location>
        <begin position="21"/>
        <end position="47"/>
    </location>
</feature>
<accession>A0A2X0M603</accession>
<proteinExistence type="predicted"/>
<gene>
    <name evidence="2" type="primary">BQ5605_C006g04116</name>
    <name evidence="2" type="ORF">BQ5605_C006G04116</name>
</gene>
<organism evidence="2 3">
    <name type="scientific">Microbotryum silenes-dioicae</name>
    <dbReference type="NCBI Taxonomy" id="796604"/>
    <lineage>
        <taxon>Eukaryota</taxon>
        <taxon>Fungi</taxon>
        <taxon>Dikarya</taxon>
        <taxon>Basidiomycota</taxon>
        <taxon>Pucciniomycotina</taxon>
        <taxon>Microbotryomycetes</taxon>
        <taxon>Microbotryales</taxon>
        <taxon>Microbotryaceae</taxon>
        <taxon>Microbotryum</taxon>
    </lineage>
</organism>
<keyword evidence="3" id="KW-1185">Reference proteome</keyword>
<evidence type="ECO:0000313" key="3">
    <source>
        <dbReference type="Proteomes" id="UP000249464"/>
    </source>
</evidence>
<evidence type="ECO:0000256" key="1">
    <source>
        <dbReference type="SAM" id="MobiDB-lite"/>
    </source>
</evidence>
<name>A0A2X0M603_9BASI</name>
<dbReference type="Proteomes" id="UP000249464">
    <property type="component" value="Unassembled WGS sequence"/>
</dbReference>
<reference evidence="2 3" key="1">
    <citation type="submission" date="2016-11" db="EMBL/GenBank/DDBJ databases">
        <authorList>
            <person name="Jaros S."/>
            <person name="Januszkiewicz K."/>
            <person name="Wedrychowicz H."/>
        </authorList>
    </citation>
    <scope>NUCLEOTIDE SEQUENCE [LARGE SCALE GENOMIC DNA]</scope>
</reference>
<dbReference type="EMBL" id="FQNC01000044">
    <property type="protein sequence ID" value="SGY56236.1"/>
    <property type="molecule type" value="Genomic_DNA"/>
</dbReference>